<keyword evidence="2" id="KW-1185">Reference proteome</keyword>
<proteinExistence type="predicted"/>
<sequence length="49" mass="5295">MLIGVDAPILGSLPLAIVCFLEKTYSRGYPRGNPPYLAPVLKPNTVELP</sequence>
<reference evidence="1 2" key="1">
    <citation type="journal article" date="2018" name="Front. Plant Sci.">
        <title>Red Clover (Trifolium pratense) and Zigzag Clover (T. medium) - A Picture of Genomic Similarities and Differences.</title>
        <authorList>
            <person name="Dluhosova J."/>
            <person name="Istvanek J."/>
            <person name="Nedelnik J."/>
            <person name="Repkova J."/>
        </authorList>
    </citation>
    <scope>NUCLEOTIDE SEQUENCE [LARGE SCALE GENOMIC DNA]</scope>
    <source>
        <strain evidence="2">cv. 10/8</strain>
        <tissue evidence="1">Leaf</tissue>
    </source>
</reference>
<name>A0A392SFS7_9FABA</name>
<evidence type="ECO:0000313" key="2">
    <source>
        <dbReference type="Proteomes" id="UP000265520"/>
    </source>
</evidence>
<comment type="caution">
    <text evidence="1">The sequence shown here is derived from an EMBL/GenBank/DDBJ whole genome shotgun (WGS) entry which is preliminary data.</text>
</comment>
<dbReference type="Proteomes" id="UP000265520">
    <property type="component" value="Unassembled WGS sequence"/>
</dbReference>
<feature type="non-terminal residue" evidence="1">
    <location>
        <position position="49"/>
    </location>
</feature>
<protein>
    <submittedName>
        <fullName evidence="1">Uncharacterized protein</fullName>
    </submittedName>
</protein>
<evidence type="ECO:0000313" key="1">
    <source>
        <dbReference type="EMBL" id="MCI47509.1"/>
    </source>
</evidence>
<accession>A0A392SFS7</accession>
<dbReference type="AlphaFoldDB" id="A0A392SFS7"/>
<dbReference type="EMBL" id="LXQA010373328">
    <property type="protein sequence ID" value="MCI47509.1"/>
    <property type="molecule type" value="Genomic_DNA"/>
</dbReference>
<organism evidence="1 2">
    <name type="scientific">Trifolium medium</name>
    <dbReference type="NCBI Taxonomy" id="97028"/>
    <lineage>
        <taxon>Eukaryota</taxon>
        <taxon>Viridiplantae</taxon>
        <taxon>Streptophyta</taxon>
        <taxon>Embryophyta</taxon>
        <taxon>Tracheophyta</taxon>
        <taxon>Spermatophyta</taxon>
        <taxon>Magnoliopsida</taxon>
        <taxon>eudicotyledons</taxon>
        <taxon>Gunneridae</taxon>
        <taxon>Pentapetalae</taxon>
        <taxon>rosids</taxon>
        <taxon>fabids</taxon>
        <taxon>Fabales</taxon>
        <taxon>Fabaceae</taxon>
        <taxon>Papilionoideae</taxon>
        <taxon>50 kb inversion clade</taxon>
        <taxon>NPAAA clade</taxon>
        <taxon>Hologalegina</taxon>
        <taxon>IRL clade</taxon>
        <taxon>Trifolieae</taxon>
        <taxon>Trifolium</taxon>
    </lineage>
</organism>